<proteinExistence type="predicted"/>
<dbReference type="PROSITE" id="PS00409">
    <property type="entry name" value="PROKAR_NTER_METHYL"/>
    <property type="match status" value="1"/>
</dbReference>
<accession>A0ABM8EN07</accession>
<keyword evidence="1" id="KW-0472">Membrane</keyword>
<sequence>MNQRGFTLVELLVSVTLMVIGVFAVVSMISVSMRSDMIANGIATKTGLAREVLEDITSRSTSDSVLITTALNQNYNFYTPHTLPGSSTQSQTTIQSATYTATYSVQINTPSSGVSQITASISGGSGGVVSMTSYKRVN</sequence>
<organism evidence="2 3">
    <name type="scientific">Geotalea uraniireducens</name>
    <dbReference type="NCBI Taxonomy" id="351604"/>
    <lineage>
        <taxon>Bacteria</taxon>
        <taxon>Pseudomonadati</taxon>
        <taxon>Thermodesulfobacteriota</taxon>
        <taxon>Desulfuromonadia</taxon>
        <taxon>Geobacterales</taxon>
        <taxon>Geobacteraceae</taxon>
        <taxon>Geotalea</taxon>
    </lineage>
</organism>
<keyword evidence="1" id="KW-1133">Transmembrane helix</keyword>
<name>A0ABM8EN07_9BACT</name>
<keyword evidence="3" id="KW-1185">Reference proteome</keyword>
<dbReference type="EMBL" id="AP027151">
    <property type="protein sequence ID" value="BDV43689.1"/>
    <property type="molecule type" value="Genomic_DNA"/>
</dbReference>
<evidence type="ECO:0000313" key="2">
    <source>
        <dbReference type="EMBL" id="BDV43689.1"/>
    </source>
</evidence>
<keyword evidence="1" id="KW-0812">Transmembrane</keyword>
<protein>
    <recommendedName>
        <fullName evidence="4">Prepilin-type N-terminal cleavage/methylation domain-containing protein</fullName>
    </recommendedName>
</protein>
<dbReference type="Proteomes" id="UP001317705">
    <property type="component" value="Chromosome"/>
</dbReference>
<gene>
    <name evidence="2" type="ORF">GURASL_26120</name>
</gene>
<dbReference type="NCBIfam" id="TIGR02532">
    <property type="entry name" value="IV_pilin_GFxxxE"/>
    <property type="match status" value="1"/>
</dbReference>
<reference evidence="2 3" key="1">
    <citation type="submission" date="2022-12" db="EMBL/GenBank/DDBJ databases">
        <title>Polyphasic characterization of Geotalea uranireducens NIT-SL11 newly isolated from a complex of sewage sludge and microbially reduced graphene oxide.</title>
        <authorList>
            <person name="Xie L."/>
            <person name="Yoshida N."/>
            <person name="Meng L."/>
        </authorList>
    </citation>
    <scope>NUCLEOTIDE SEQUENCE [LARGE SCALE GENOMIC DNA]</scope>
    <source>
        <strain evidence="2 3">NIT-SL11</strain>
    </source>
</reference>
<evidence type="ECO:0000313" key="3">
    <source>
        <dbReference type="Proteomes" id="UP001317705"/>
    </source>
</evidence>
<evidence type="ECO:0000256" key="1">
    <source>
        <dbReference type="SAM" id="Phobius"/>
    </source>
</evidence>
<feature type="transmembrane region" description="Helical" evidence="1">
    <location>
        <begin position="6"/>
        <end position="29"/>
    </location>
</feature>
<dbReference type="InterPro" id="IPR012902">
    <property type="entry name" value="N_methyl_site"/>
</dbReference>
<dbReference type="Pfam" id="PF07963">
    <property type="entry name" value="N_methyl"/>
    <property type="match status" value="1"/>
</dbReference>
<evidence type="ECO:0008006" key="4">
    <source>
        <dbReference type="Google" id="ProtNLM"/>
    </source>
</evidence>